<dbReference type="Gene3D" id="1.20.120.450">
    <property type="entry name" value="dinb family like domain"/>
    <property type="match status" value="1"/>
</dbReference>
<evidence type="ECO:0000313" key="2">
    <source>
        <dbReference type="EMBL" id="GAA5504244.1"/>
    </source>
</evidence>
<dbReference type="RefSeq" id="WP_353544211.1">
    <property type="nucleotide sequence ID" value="NZ_BAABRN010000099.1"/>
</dbReference>
<name>A0ABP9VG93_9DEIO</name>
<dbReference type="Proteomes" id="UP001458946">
    <property type="component" value="Unassembled WGS sequence"/>
</dbReference>
<keyword evidence="3" id="KW-1185">Reference proteome</keyword>
<dbReference type="SUPFAM" id="SSF109854">
    <property type="entry name" value="DinB/YfiT-like putative metalloenzymes"/>
    <property type="match status" value="1"/>
</dbReference>
<organism evidence="2 3">
    <name type="scientific">Deinococcus xinjiangensis</name>
    <dbReference type="NCBI Taxonomy" id="457454"/>
    <lineage>
        <taxon>Bacteria</taxon>
        <taxon>Thermotogati</taxon>
        <taxon>Deinococcota</taxon>
        <taxon>Deinococci</taxon>
        <taxon>Deinococcales</taxon>
        <taxon>Deinococcaceae</taxon>
        <taxon>Deinococcus</taxon>
    </lineage>
</organism>
<reference evidence="2 3" key="1">
    <citation type="submission" date="2024-02" db="EMBL/GenBank/DDBJ databases">
        <title>Deinococcus xinjiangensis NBRC 107630.</title>
        <authorList>
            <person name="Ichikawa N."/>
            <person name="Katano-Makiyama Y."/>
            <person name="Hidaka K."/>
        </authorList>
    </citation>
    <scope>NUCLEOTIDE SEQUENCE [LARGE SCALE GENOMIC DNA]</scope>
    <source>
        <strain evidence="2 3">NBRC 107630</strain>
    </source>
</reference>
<dbReference type="InterPro" id="IPR034660">
    <property type="entry name" value="DinB/YfiT-like"/>
</dbReference>
<dbReference type="Pfam" id="PF12867">
    <property type="entry name" value="DinB_2"/>
    <property type="match status" value="1"/>
</dbReference>
<comment type="caution">
    <text evidence="2">The sequence shown here is derived from an EMBL/GenBank/DDBJ whole genome shotgun (WGS) entry which is preliminary data.</text>
</comment>
<dbReference type="InterPro" id="IPR024775">
    <property type="entry name" value="DinB-like"/>
</dbReference>
<protein>
    <recommendedName>
        <fullName evidence="1">DinB-like domain-containing protein</fullName>
    </recommendedName>
</protein>
<accession>A0ABP9VG93</accession>
<evidence type="ECO:0000313" key="3">
    <source>
        <dbReference type="Proteomes" id="UP001458946"/>
    </source>
</evidence>
<proteinExistence type="predicted"/>
<dbReference type="EMBL" id="BAABRN010000099">
    <property type="protein sequence ID" value="GAA5504244.1"/>
    <property type="molecule type" value="Genomic_DNA"/>
</dbReference>
<feature type="domain" description="DinB-like" evidence="1">
    <location>
        <begin position="17"/>
        <end position="149"/>
    </location>
</feature>
<sequence>MHTIQTFLADGFGFELDRFRKDLDAIPDAEFHTPKLGHSPAWHALHTVEWLRFFVLQDHSPTYSVLGWEDAAWLPQFTGTPPVAENASKAEILAEVERVKGLIVENVRQLRDDQFDDLLLAPAAPDGKRGRLAALRLMLTHINYHRGQLLQGRKA</sequence>
<gene>
    <name evidence="2" type="ORF">Dxin01_04013</name>
</gene>
<evidence type="ECO:0000259" key="1">
    <source>
        <dbReference type="Pfam" id="PF12867"/>
    </source>
</evidence>